<keyword evidence="5 9" id="KW-0812">Transmembrane</keyword>
<evidence type="ECO:0000256" key="7">
    <source>
        <dbReference type="ARBA" id="ARBA00023136"/>
    </source>
</evidence>
<feature type="transmembrane region" description="Helical" evidence="9">
    <location>
        <begin position="84"/>
        <end position="112"/>
    </location>
</feature>
<keyword evidence="7 9" id="KW-0472">Membrane</keyword>
<evidence type="ECO:0000256" key="4">
    <source>
        <dbReference type="ARBA" id="ARBA00022519"/>
    </source>
</evidence>
<feature type="transmembrane region" description="Helical" evidence="9">
    <location>
        <begin position="124"/>
        <end position="145"/>
    </location>
</feature>
<dbReference type="PANTHER" id="PTHR35011:SF10">
    <property type="entry name" value="TRAP TRANSPORTER SMALL PERMEASE PROTEIN"/>
    <property type="match status" value="1"/>
</dbReference>
<evidence type="ECO:0000256" key="1">
    <source>
        <dbReference type="ARBA" id="ARBA00004429"/>
    </source>
</evidence>
<dbReference type="AlphaFoldDB" id="A0AAW9Q9U5"/>
<dbReference type="InterPro" id="IPR055348">
    <property type="entry name" value="DctQ"/>
</dbReference>
<comment type="subunit">
    <text evidence="9">The complex comprises the extracytoplasmic solute receptor protein and the two transmembrane proteins.</text>
</comment>
<evidence type="ECO:0000256" key="9">
    <source>
        <dbReference type="RuleBase" id="RU369079"/>
    </source>
</evidence>
<accession>A0AAW9Q9U5</accession>
<reference evidence="11 12" key="1">
    <citation type="submission" date="2024-02" db="EMBL/GenBank/DDBJ databases">
        <title>Genome sequence of Aquincola sp. MAHUQ-54.</title>
        <authorList>
            <person name="Huq M.A."/>
        </authorList>
    </citation>
    <scope>NUCLEOTIDE SEQUENCE [LARGE SCALE GENOMIC DNA]</scope>
    <source>
        <strain evidence="11 12">MAHUQ-54</strain>
    </source>
</reference>
<proteinExistence type="inferred from homology"/>
<dbReference type="PANTHER" id="PTHR35011">
    <property type="entry name" value="2,3-DIKETO-L-GULONATE TRAP TRANSPORTER SMALL PERMEASE PROTEIN YIAM"/>
    <property type="match status" value="1"/>
</dbReference>
<evidence type="ECO:0000313" key="11">
    <source>
        <dbReference type="EMBL" id="MEF7616753.1"/>
    </source>
</evidence>
<dbReference type="Pfam" id="PF04290">
    <property type="entry name" value="DctQ"/>
    <property type="match status" value="1"/>
</dbReference>
<comment type="subcellular location">
    <subcellularLocation>
        <location evidence="1 9">Cell inner membrane</location>
        <topology evidence="1 9">Multi-pass membrane protein</topology>
    </subcellularLocation>
</comment>
<evidence type="ECO:0000256" key="2">
    <source>
        <dbReference type="ARBA" id="ARBA00022448"/>
    </source>
</evidence>
<comment type="caution">
    <text evidence="9">Lacks conserved residue(s) required for the propagation of feature annotation.</text>
</comment>
<name>A0AAW9Q9U5_9BURK</name>
<dbReference type="Proteomes" id="UP001336250">
    <property type="component" value="Unassembled WGS sequence"/>
</dbReference>
<dbReference type="EMBL" id="JAZIBG010000048">
    <property type="protein sequence ID" value="MEF7616753.1"/>
    <property type="molecule type" value="Genomic_DNA"/>
</dbReference>
<comment type="similarity">
    <text evidence="8 9">Belongs to the TRAP transporter small permease family.</text>
</comment>
<keyword evidence="4 9" id="KW-0997">Cell inner membrane</keyword>
<dbReference type="RefSeq" id="WP_332292323.1">
    <property type="nucleotide sequence ID" value="NZ_JAZIBG010000048.1"/>
</dbReference>
<evidence type="ECO:0000256" key="3">
    <source>
        <dbReference type="ARBA" id="ARBA00022475"/>
    </source>
</evidence>
<comment type="function">
    <text evidence="9">Part of the tripartite ATP-independent periplasmic (TRAP) transport system.</text>
</comment>
<sequence length="169" mass="17744">MSLLDRAAAASGAASAVSLAAICVVITAQIVARLAGQQIPAADDFAAWTMAASAFLALPYALRHGDHIRVTLVLQFLPRGGERAFELVATAIGTAVAAWAAWHTVAFVYGSWAYDEVAQGMLRVPLWIPQFSMAVGMVLLAVVLADRLLRCIAGRPLVDPSGGEAARTE</sequence>
<protein>
    <recommendedName>
        <fullName evidence="9">TRAP transporter small permease protein</fullName>
    </recommendedName>
</protein>
<feature type="domain" description="Tripartite ATP-independent periplasmic transporters DctQ component" evidence="10">
    <location>
        <begin position="22"/>
        <end position="152"/>
    </location>
</feature>
<evidence type="ECO:0000256" key="8">
    <source>
        <dbReference type="ARBA" id="ARBA00038436"/>
    </source>
</evidence>
<dbReference type="GO" id="GO:0022857">
    <property type="term" value="F:transmembrane transporter activity"/>
    <property type="evidence" value="ECO:0007669"/>
    <property type="project" value="UniProtKB-UniRule"/>
</dbReference>
<evidence type="ECO:0000259" key="10">
    <source>
        <dbReference type="Pfam" id="PF04290"/>
    </source>
</evidence>
<keyword evidence="6 9" id="KW-1133">Transmembrane helix</keyword>
<feature type="transmembrane region" description="Helical" evidence="9">
    <location>
        <begin position="45"/>
        <end position="63"/>
    </location>
</feature>
<dbReference type="InterPro" id="IPR007387">
    <property type="entry name" value="TRAP_DctQ"/>
</dbReference>
<keyword evidence="2 9" id="KW-0813">Transport</keyword>
<dbReference type="GO" id="GO:0015740">
    <property type="term" value="P:C4-dicarboxylate transport"/>
    <property type="evidence" value="ECO:0007669"/>
    <property type="project" value="TreeGrafter"/>
</dbReference>
<gene>
    <name evidence="11" type="ORF">V4F39_22755</name>
</gene>
<keyword evidence="3" id="KW-1003">Cell membrane</keyword>
<evidence type="ECO:0000256" key="6">
    <source>
        <dbReference type="ARBA" id="ARBA00022989"/>
    </source>
</evidence>
<comment type="caution">
    <text evidence="11">The sequence shown here is derived from an EMBL/GenBank/DDBJ whole genome shotgun (WGS) entry which is preliminary data.</text>
</comment>
<organism evidence="11 12">
    <name type="scientific">Aquincola agrisoli</name>
    <dbReference type="NCBI Taxonomy" id="3119538"/>
    <lineage>
        <taxon>Bacteria</taxon>
        <taxon>Pseudomonadati</taxon>
        <taxon>Pseudomonadota</taxon>
        <taxon>Betaproteobacteria</taxon>
        <taxon>Burkholderiales</taxon>
        <taxon>Sphaerotilaceae</taxon>
        <taxon>Aquincola</taxon>
    </lineage>
</organism>
<dbReference type="GO" id="GO:0005886">
    <property type="term" value="C:plasma membrane"/>
    <property type="evidence" value="ECO:0007669"/>
    <property type="project" value="UniProtKB-SubCell"/>
</dbReference>
<evidence type="ECO:0000313" key="12">
    <source>
        <dbReference type="Proteomes" id="UP001336250"/>
    </source>
</evidence>
<evidence type="ECO:0000256" key="5">
    <source>
        <dbReference type="ARBA" id="ARBA00022692"/>
    </source>
</evidence>
<keyword evidence="12" id="KW-1185">Reference proteome</keyword>